<keyword evidence="7 12" id="KW-0819">tRNA processing</keyword>
<feature type="binding site" evidence="12">
    <location>
        <begin position="10"/>
        <end position="15"/>
    </location>
    <ligand>
        <name>FAD</name>
        <dbReference type="ChEBI" id="CHEBI:57692"/>
    </ligand>
</feature>
<dbReference type="NCBIfam" id="TIGR00136">
    <property type="entry name" value="mnmG_gidA"/>
    <property type="match status" value="1"/>
</dbReference>
<dbReference type="Gene3D" id="3.50.50.60">
    <property type="entry name" value="FAD/NAD(P)-binding domain"/>
    <property type="match status" value="2"/>
</dbReference>
<dbReference type="InterPro" id="IPR026904">
    <property type="entry name" value="MnmG_C"/>
</dbReference>
<dbReference type="STRING" id="526218.Sterm_0250"/>
<feature type="domain" description="tRNA uridine 5-carboxymethylaminomethyl modification enzyme C-terminal subdomain" evidence="13">
    <location>
        <begin position="550"/>
        <end position="621"/>
    </location>
</feature>
<dbReference type="InterPro" id="IPR002218">
    <property type="entry name" value="MnmG-rel"/>
</dbReference>
<dbReference type="FunFam" id="3.50.50.60:FF:000002">
    <property type="entry name" value="tRNA uridine 5-carboxymethylaminomethyl modification enzyme MnmG"/>
    <property type="match status" value="1"/>
</dbReference>
<dbReference type="InterPro" id="IPR049312">
    <property type="entry name" value="GIDA_C_N"/>
</dbReference>
<evidence type="ECO:0000313" key="15">
    <source>
        <dbReference type="Proteomes" id="UP000000845"/>
    </source>
</evidence>
<sequence length="628" mass="70269">MRDYDVIVVGAGHAGCEAALASARLGMKTAIFTITLDNIGMMSCNPSLGGPAKSHLVKEIDALGGEMACNMDKSFIQMRILNTKKGPAVRSLRAQADRKVYSREMKKTVENQENLDIIQDIVTELKTENGKVTGISTKTGLEFTAKVVILATGTFLKGLMHIGDRKIKGGRMGELSSEELSDSLAKEGLKIGRFKTGTPPRVDIRTINLDILEEQPGETEKLLKFSARTKDEDIKGRKQLSCYLTRTTPNIHSIILSNLDKAPMYNGSIDSTGPRYCPSIEDKVVKFSEKDSHHLFLEPEGFDTSEVYISGLSTSFPAEIQQKIVNNVIGLENAHIMRYGYAVEYDYVDPSGLKYTLESRAVENLYLAGQINGTSGYEEAAAQGLVAGVNAVQKLKNKEPLILDRADSYIGTMIDDLINKEIMEPYRMFTARSEYRLILREDNADLRLAETGYKIGLVSEEEYKKTVHKRESVKKIIEILENTKLGTSNGRLVEILDKYGDSLKSGTTLKETLRRPKVTYDDIKYIAGIMNDVPDLSYDEDIEYQTEVQVKYEGYIQKSYQIIERQKRLEEKMIPENFDYNRMLGITREAKQRLGEKRPHNIGQASRIVGVTPADVSVLLMYLEGVLS</sequence>
<proteinExistence type="inferred from homology"/>
<keyword evidence="5 12" id="KW-0963">Cytoplasm</keyword>
<dbReference type="InterPro" id="IPR020595">
    <property type="entry name" value="MnmG-rel_CS"/>
</dbReference>
<dbReference type="HOGENOM" id="CLU_007831_2_2_0"/>
<evidence type="ECO:0000256" key="11">
    <source>
        <dbReference type="ARBA" id="ARBA00031800"/>
    </source>
</evidence>
<dbReference type="Pfam" id="PF21680">
    <property type="entry name" value="GIDA_C_1st"/>
    <property type="match status" value="1"/>
</dbReference>
<feature type="binding site" evidence="12">
    <location>
        <position position="122"/>
    </location>
    <ligand>
        <name>FAD</name>
        <dbReference type="ChEBI" id="CHEBI:57692"/>
    </ligand>
</feature>
<evidence type="ECO:0000259" key="13">
    <source>
        <dbReference type="SMART" id="SM01228"/>
    </source>
</evidence>
<dbReference type="PRINTS" id="PR00368">
    <property type="entry name" value="FADPNR"/>
</dbReference>
<dbReference type="AlphaFoldDB" id="D1AKW9"/>
<reference evidence="14 15" key="2">
    <citation type="journal article" date="2010" name="Stand. Genomic Sci.">
        <title>Complete genome sequence of Sebaldella termitidis type strain (NCTC 11300).</title>
        <authorList>
            <person name="Harmon-Smith M."/>
            <person name="Celia L."/>
            <person name="Chertkov O."/>
            <person name="Lapidus A."/>
            <person name="Copeland A."/>
            <person name="Glavina Del Rio T."/>
            <person name="Nolan M."/>
            <person name="Lucas S."/>
            <person name="Tice H."/>
            <person name="Cheng J.F."/>
            <person name="Han C."/>
            <person name="Detter J.C."/>
            <person name="Bruce D."/>
            <person name="Goodwin L."/>
            <person name="Pitluck S."/>
            <person name="Pati A."/>
            <person name="Liolios K."/>
            <person name="Ivanova N."/>
            <person name="Mavromatis K."/>
            <person name="Mikhailova N."/>
            <person name="Chen A."/>
            <person name="Palaniappan K."/>
            <person name="Land M."/>
            <person name="Hauser L."/>
            <person name="Chang Y.J."/>
            <person name="Jeffries C.D."/>
            <person name="Brettin T."/>
            <person name="Goker M."/>
            <person name="Beck B."/>
            <person name="Bristow J."/>
            <person name="Eisen J.A."/>
            <person name="Markowitz V."/>
            <person name="Hugenholtz P."/>
            <person name="Kyrpides N.C."/>
            <person name="Klenk H.P."/>
            <person name="Chen F."/>
        </authorList>
    </citation>
    <scope>NUCLEOTIDE SEQUENCE [LARGE SCALE GENOMIC DNA]</scope>
    <source>
        <strain evidence="15">ATCC 33386 / NCTC 11300</strain>
    </source>
</reference>
<dbReference type="SUPFAM" id="SSF51905">
    <property type="entry name" value="FAD/NAD(P)-binding domain"/>
    <property type="match status" value="1"/>
</dbReference>
<dbReference type="GO" id="GO:0005829">
    <property type="term" value="C:cytosol"/>
    <property type="evidence" value="ECO:0007669"/>
    <property type="project" value="TreeGrafter"/>
</dbReference>
<dbReference type="InterPro" id="IPR004416">
    <property type="entry name" value="MnmG"/>
</dbReference>
<reference evidence="15" key="1">
    <citation type="submission" date="2009-09" db="EMBL/GenBank/DDBJ databases">
        <title>The complete chromosome of Sebaldella termitidis ATCC 33386.</title>
        <authorList>
            <consortium name="US DOE Joint Genome Institute (JGI-PGF)"/>
            <person name="Lucas S."/>
            <person name="Copeland A."/>
            <person name="Lapidus A."/>
            <person name="Glavina del Rio T."/>
            <person name="Dalin E."/>
            <person name="Tice H."/>
            <person name="Bruce D."/>
            <person name="Goodwin L."/>
            <person name="Pitluck S."/>
            <person name="Kyrpides N."/>
            <person name="Mavromatis K."/>
            <person name="Ivanova N."/>
            <person name="Mikhailova N."/>
            <person name="Sims D."/>
            <person name="Meincke L."/>
            <person name="Brettin T."/>
            <person name="Detter J.C."/>
            <person name="Han C."/>
            <person name="Larimer F."/>
            <person name="Land M."/>
            <person name="Hauser L."/>
            <person name="Markowitz V."/>
            <person name="Cheng J.F."/>
            <person name="Hugenholtz P."/>
            <person name="Woyke T."/>
            <person name="Wu D."/>
            <person name="Eisen J.A."/>
        </authorList>
    </citation>
    <scope>NUCLEOTIDE SEQUENCE [LARGE SCALE GENOMIC DNA]</scope>
    <source>
        <strain evidence="15">ATCC 33386 / NCTC 11300</strain>
    </source>
</reference>
<dbReference type="InterPro" id="IPR044920">
    <property type="entry name" value="MnmG_C_subdom_sf"/>
</dbReference>
<gene>
    <name evidence="12" type="primary">mnmG</name>
    <name evidence="12" type="synonym">gidA</name>
    <name evidence="14" type="ordered locus">Sterm_0250</name>
</gene>
<dbReference type="FunFam" id="1.10.10.1800:FF:000003">
    <property type="entry name" value="tRNA uridine 5-carboxymethylaminomethyl modification enzyme MnmG"/>
    <property type="match status" value="1"/>
</dbReference>
<dbReference type="FunFam" id="1.10.150.570:FF:000001">
    <property type="entry name" value="tRNA uridine 5-carboxymethylaminomethyl modification enzyme MnmG"/>
    <property type="match status" value="1"/>
</dbReference>
<dbReference type="GO" id="GO:0030488">
    <property type="term" value="P:tRNA methylation"/>
    <property type="evidence" value="ECO:0007669"/>
    <property type="project" value="TreeGrafter"/>
</dbReference>
<evidence type="ECO:0000256" key="10">
    <source>
        <dbReference type="ARBA" id="ARBA00025948"/>
    </source>
</evidence>
<dbReference type="PRINTS" id="PR00411">
    <property type="entry name" value="PNDRDTASEI"/>
</dbReference>
<accession>D1AKW9</accession>
<dbReference type="SMART" id="SM01228">
    <property type="entry name" value="GIDA_assoc_3"/>
    <property type="match status" value="1"/>
</dbReference>
<dbReference type="eggNOG" id="COG0445">
    <property type="taxonomic scope" value="Bacteria"/>
</dbReference>
<dbReference type="HAMAP" id="MF_00129">
    <property type="entry name" value="MnmG_GidA"/>
    <property type="match status" value="1"/>
</dbReference>
<dbReference type="PANTHER" id="PTHR11806">
    <property type="entry name" value="GLUCOSE INHIBITED DIVISION PROTEIN A"/>
    <property type="match status" value="1"/>
</dbReference>
<dbReference type="InterPro" id="IPR047001">
    <property type="entry name" value="MnmG_C_subdom"/>
</dbReference>
<comment type="subunit">
    <text evidence="10 12">Homodimer. Heterotetramer of two MnmE and two MnmG subunits.</text>
</comment>
<dbReference type="InterPro" id="IPR040131">
    <property type="entry name" value="MnmG_N"/>
</dbReference>
<evidence type="ECO:0000313" key="14">
    <source>
        <dbReference type="EMBL" id="ACZ07135.1"/>
    </source>
</evidence>
<keyword evidence="15" id="KW-1185">Reference proteome</keyword>
<dbReference type="EMBL" id="CP001739">
    <property type="protein sequence ID" value="ACZ07135.1"/>
    <property type="molecule type" value="Genomic_DNA"/>
</dbReference>
<dbReference type="RefSeq" id="WP_012859734.1">
    <property type="nucleotide sequence ID" value="NC_013517.1"/>
</dbReference>
<keyword evidence="9 12" id="KW-0520">NAD</keyword>
<keyword evidence="8 12" id="KW-0274">FAD</keyword>
<feature type="binding site" evidence="12">
    <location>
        <position position="177"/>
    </location>
    <ligand>
        <name>FAD</name>
        <dbReference type="ChEBI" id="CHEBI:57692"/>
    </ligand>
</feature>
<keyword evidence="6 12" id="KW-0285">Flavoprotein</keyword>
<evidence type="ECO:0000256" key="8">
    <source>
        <dbReference type="ARBA" id="ARBA00022827"/>
    </source>
</evidence>
<name>D1AKW9_SEBTE</name>
<comment type="similarity">
    <text evidence="3 12">Belongs to the MnmG family.</text>
</comment>
<comment type="cofactor">
    <cofactor evidence="1 12">
        <name>FAD</name>
        <dbReference type="ChEBI" id="CHEBI:57692"/>
    </cofactor>
</comment>
<dbReference type="Gene3D" id="1.10.10.1800">
    <property type="entry name" value="tRNA uridine 5-carboxymethylaminomethyl modification enzyme MnmG/GidA"/>
    <property type="match status" value="1"/>
</dbReference>
<dbReference type="InterPro" id="IPR036188">
    <property type="entry name" value="FAD/NAD-bd_sf"/>
</dbReference>
<evidence type="ECO:0000256" key="5">
    <source>
        <dbReference type="ARBA" id="ARBA00022490"/>
    </source>
</evidence>
<comment type="function">
    <text evidence="2 12">NAD-binding protein involved in the addition of a carboxymethylaminomethyl (cmnm) group at the wobble position (U34) of certain tRNAs, forming tRNA-cmnm(5)s(2)U34.</text>
</comment>
<evidence type="ECO:0000256" key="7">
    <source>
        <dbReference type="ARBA" id="ARBA00022694"/>
    </source>
</evidence>
<evidence type="ECO:0000256" key="9">
    <source>
        <dbReference type="ARBA" id="ARBA00023027"/>
    </source>
</evidence>
<evidence type="ECO:0000256" key="3">
    <source>
        <dbReference type="ARBA" id="ARBA00007653"/>
    </source>
</evidence>
<dbReference type="PROSITE" id="PS01281">
    <property type="entry name" value="GIDA_2"/>
    <property type="match status" value="1"/>
</dbReference>
<dbReference type="PROSITE" id="PS01280">
    <property type="entry name" value="GIDA_1"/>
    <property type="match status" value="1"/>
</dbReference>
<evidence type="ECO:0000256" key="2">
    <source>
        <dbReference type="ARBA" id="ARBA00003717"/>
    </source>
</evidence>
<comment type="subcellular location">
    <subcellularLocation>
        <location evidence="12">Cytoplasm</location>
    </subcellularLocation>
</comment>
<evidence type="ECO:0000256" key="6">
    <source>
        <dbReference type="ARBA" id="ARBA00022630"/>
    </source>
</evidence>
<protein>
    <recommendedName>
        <fullName evidence="4 12">tRNA uridine 5-carboxymethylaminomethyl modification enzyme MnmG</fullName>
    </recommendedName>
    <alternativeName>
        <fullName evidence="11 12">Glucose-inhibited division protein A</fullName>
    </alternativeName>
</protein>
<dbReference type="KEGG" id="str:Sterm_0250"/>
<dbReference type="GO" id="GO:0050660">
    <property type="term" value="F:flavin adenine dinucleotide binding"/>
    <property type="evidence" value="ECO:0007669"/>
    <property type="project" value="UniProtKB-UniRule"/>
</dbReference>
<feature type="binding site" evidence="12">
    <location>
        <begin position="273"/>
        <end position="287"/>
    </location>
    <ligand>
        <name>NAD(+)</name>
        <dbReference type="ChEBI" id="CHEBI:57540"/>
    </ligand>
</feature>
<organism evidence="14 15">
    <name type="scientific">Sebaldella termitidis (strain ATCC 33386 / NCTC 11300)</name>
    <dbReference type="NCBI Taxonomy" id="526218"/>
    <lineage>
        <taxon>Bacteria</taxon>
        <taxon>Fusobacteriati</taxon>
        <taxon>Fusobacteriota</taxon>
        <taxon>Fusobacteriia</taxon>
        <taxon>Fusobacteriales</taxon>
        <taxon>Leptotrichiaceae</taxon>
        <taxon>Sebaldella</taxon>
    </lineage>
</organism>
<evidence type="ECO:0000256" key="1">
    <source>
        <dbReference type="ARBA" id="ARBA00001974"/>
    </source>
</evidence>
<dbReference type="GO" id="GO:0002098">
    <property type="term" value="P:tRNA wobble uridine modification"/>
    <property type="evidence" value="ECO:0007669"/>
    <property type="project" value="InterPro"/>
</dbReference>
<dbReference type="Proteomes" id="UP000000845">
    <property type="component" value="Chromosome"/>
</dbReference>
<feature type="binding site" evidence="12">
    <location>
        <position position="370"/>
    </location>
    <ligand>
        <name>FAD</name>
        <dbReference type="ChEBI" id="CHEBI:57692"/>
    </ligand>
</feature>
<dbReference type="PANTHER" id="PTHR11806:SF0">
    <property type="entry name" value="PROTEIN MTO1 HOMOLOG, MITOCHONDRIAL"/>
    <property type="match status" value="1"/>
</dbReference>
<evidence type="ECO:0000256" key="4">
    <source>
        <dbReference type="ARBA" id="ARBA00020461"/>
    </source>
</evidence>
<dbReference type="Gene3D" id="1.10.150.570">
    <property type="entry name" value="GidA associated domain, C-terminal subdomain"/>
    <property type="match status" value="1"/>
</dbReference>
<dbReference type="Pfam" id="PF13932">
    <property type="entry name" value="SAM_GIDA_C"/>
    <property type="match status" value="1"/>
</dbReference>
<dbReference type="Pfam" id="PF01134">
    <property type="entry name" value="GIDA"/>
    <property type="match status" value="1"/>
</dbReference>
<evidence type="ECO:0000256" key="12">
    <source>
        <dbReference type="HAMAP-Rule" id="MF_00129"/>
    </source>
</evidence>